<reference evidence="2 3" key="1">
    <citation type="journal article" date="2018" name="G3 (Bethesda)">
        <title>Phylogenetic and Phylogenomic Definition of Rhizopus Species.</title>
        <authorList>
            <person name="Gryganskyi A.P."/>
            <person name="Golan J."/>
            <person name="Dolatabadi S."/>
            <person name="Mondo S."/>
            <person name="Robb S."/>
            <person name="Idnurm A."/>
            <person name="Muszewska A."/>
            <person name="Steczkiewicz K."/>
            <person name="Masonjones S."/>
            <person name="Liao H.L."/>
            <person name="Gajdeczka M.T."/>
            <person name="Anike F."/>
            <person name="Vuek A."/>
            <person name="Anishchenko I.M."/>
            <person name="Voigt K."/>
            <person name="de Hoog G.S."/>
            <person name="Smith M.E."/>
            <person name="Heitman J."/>
            <person name="Vilgalys R."/>
            <person name="Stajich J.E."/>
        </authorList>
    </citation>
    <scope>NUCLEOTIDE SEQUENCE [LARGE SCALE GENOMIC DNA]</scope>
    <source>
        <strain evidence="2 3">CBS 357.93</strain>
    </source>
</reference>
<dbReference type="OrthoDB" id="10323731at2759"/>
<evidence type="ECO:0000313" key="3">
    <source>
        <dbReference type="Proteomes" id="UP000252139"/>
    </source>
</evidence>
<keyword evidence="3" id="KW-1185">Reference proteome</keyword>
<protein>
    <submittedName>
        <fullName evidence="2">Uncharacterized protein</fullName>
    </submittedName>
</protein>
<sequence length="100" mass="11441">MKGKKPQRDLFDPSSSQKPPECKRTGWKRPSDEVQSSQAVIAESSQAAQKKRARTTDERESELMETLQQQFENTLTLRIKKCIDKDGDLQQLKETCLTEA</sequence>
<evidence type="ECO:0000313" key="2">
    <source>
        <dbReference type="EMBL" id="RCH93263.1"/>
    </source>
</evidence>
<gene>
    <name evidence="2" type="ORF">CU097_012595</name>
</gene>
<dbReference type="AlphaFoldDB" id="A0A367JTJ2"/>
<dbReference type="Proteomes" id="UP000252139">
    <property type="component" value="Unassembled WGS sequence"/>
</dbReference>
<evidence type="ECO:0000256" key="1">
    <source>
        <dbReference type="SAM" id="MobiDB-lite"/>
    </source>
</evidence>
<accession>A0A367JTJ2</accession>
<feature type="region of interest" description="Disordered" evidence="1">
    <location>
        <begin position="1"/>
        <end position="60"/>
    </location>
</feature>
<feature type="compositionally biased region" description="Basic and acidic residues" evidence="1">
    <location>
        <begin position="20"/>
        <end position="32"/>
    </location>
</feature>
<organism evidence="2 3">
    <name type="scientific">Rhizopus azygosporus</name>
    <name type="common">Rhizopus microsporus var. azygosporus</name>
    <dbReference type="NCBI Taxonomy" id="86630"/>
    <lineage>
        <taxon>Eukaryota</taxon>
        <taxon>Fungi</taxon>
        <taxon>Fungi incertae sedis</taxon>
        <taxon>Mucoromycota</taxon>
        <taxon>Mucoromycotina</taxon>
        <taxon>Mucoromycetes</taxon>
        <taxon>Mucorales</taxon>
        <taxon>Mucorineae</taxon>
        <taxon>Rhizopodaceae</taxon>
        <taxon>Rhizopus</taxon>
    </lineage>
</organism>
<comment type="caution">
    <text evidence="2">The sequence shown here is derived from an EMBL/GenBank/DDBJ whole genome shotgun (WGS) entry which is preliminary data.</text>
</comment>
<feature type="compositionally biased region" description="Basic and acidic residues" evidence="1">
    <location>
        <begin position="1"/>
        <end position="11"/>
    </location>
</feature>
<dbReference type="EMBL" id="PJQL01000719">
    <property type="protein sequence ID" value="RCH93263.1"/>
    <property type="molecule type" value="Genomic_DNA"/>
</dbReference>
<proteinExistence type="predicted"/>
<feature type="compositionally biased region" description="Polar residues" evidence="1">
    <location>
        <begin position="33"/>
        <end position="48"/>
    </location>
</feature>
<name>A0A367JTJ2_RHIAZ</name>